<reference evidence="2 3" key="1">
    <citation type="submission" date="2024-01" db="EMBL/GenBank/DDBJ databases">
        <title>The genomes of 5 underutilized Papilionoideae crops provide insights into root nodulation and disease resistanc.</title>
        <authorList>
            <person name="Jiang F."/>
        </authorList>
    </citation>
    <scope>NUCLEOTIDE SEQUENCE [LARGE SCALE GENOMIC DNA]</scope>
    <source>
        <strain evidence="2">DUOXIRENSHENG_FW03</strain>
        <tissue evidence="2">Leaves</tissue>
    </source>
</reference>
<proteinExistence type="predicted"/>
<feature type="compositionally biased region" description="Basic and acidic residues" evidence="1">
    <location>
        <begin position="107"/>
        <end position="122"/>
    </location>
</feature>
<dbReference type="AlphaFoldDB" id="A0AAN9RU01"/>
<dbReference type="Proteomes" id="UP001386955">
    <property type="component" value="Unassembled WGS sequence"/>
</dbReference>
<evidence type="ECO:0000256" key="1">
    <source>
        <dbReference type="SAM" id="MobiDB-lite"/>
    </source>
</evidence>
<organism evidence="2 3">
    <name type="scientific">Psophocarpus tetragonolobus</name>
    <name type="common">Winged bean</name>
    <name type="synonym">Dolichos tetragonolobus</name>
    <dbReference type="NCBI Taxonomy" id="3891"/>
    <lineage>
        <taxon>Eukaryota</taxon>
        <taxon>Viridiplantae</taxon>
        <taxon>Streptophyta</taxon>
        <taxon>Embryophyta</taxon>
        <taxon>Tracheophyta</taxon>
        <taxon>Spermatophyta</taxon>
        <taxon>Magnoliopsida</taxon>
        <taxon>eudicotyledons</taxon>
        <taxon>Gunneridae</taxon>
        <taxon>Pentapetalae</taxon>
        <taxon>rosids</taxon>
        <taxon>fabids</taxon>
        <taxon>Fabales</taxon>
        <taxon>Fabaceae</taxon>
        <taxon>Papilionoideae</taxon>
        <taxon>50 kb inversion clade</taxon>
        <taxon>NPAAA clade</taxon>
        <taxon>indigoferoid/millettioid clade</taxon>
        <taxon>Phaseoleae</taxon>
        <taxon>Psophocarpus</taxon>
    </lineage>
</organism>
<feature type="region of interest" description="Disordered" evidence="1">
    <location>
        <begin position="26"/>
        <end position="45"/>
    </location>
</feature>
<feature type="compositionally biased region" description="Basic and acidic residues" evidence="1">
    <location>
        <begin position="26"/>
        <end position="39"/>
    </location>
</feature>
<comment type="caution">
    <text evidence="2">The sequence shown here is derived from an EMBL/GenBank/DDBJ whole genome shotgun (WGS) entry which is preliminary data.</text>
</comment>
<accession>A0AAN9RU01</accession>
<protein>
    <submittedName>
        <fullName evidence="2">Uncharacterized protein</fullName>
    </submittedName>
</protein>
<evidence type="ECO:0000313" key="3">
    <source>
        <dbReference type="Proteomes" id="UP001386955"/>
    </source>
</evidence>
<gene>
    <name evidence="2" type="ORF">VNO78_28913</name>
</gene>
<keyword evidence="3" id="KW-1185">Reference proteome</keyword>
<evidence type="ECO:0000313" key="2">
    <source>
        <dbReference type="EMBL" id="KAK7383239.1"/>
    </source>
</evidence>
<sequence length="138" mass="16232">MRFSIEQCVVTFFLTHPLCSERELGAHKEELRGRKKSLERGTQMRAQKKEFKGELGGENKELGKRAHIEELKKRAQSLDRGARKDSSELRKIVHSLRKELRRKAKKERFELRKERSKLKTQEEGSMVNLESSKRKLKA</sequence>
<feature type="region of interest" description="Disordered" evidence="1">
    <location>
        <begin position="104"/>
        <end position="138"/>
    </location>
</feature>
<dbReference type="EMBL" id="JAYMYS010000008">
    <property type="protein sequence ID" value="KAK7383239.1"/>
    <property type="molecule type" value="Genomic_DNA"/>
</dbReference>
<name>A0AAN9RU01_PSOTE</name>